<proteinExistence type="predicted"/>
<gene>
    <name evidence="1" type="ORF">ERS140147_00362</name>
</gene>
<protein>
    <submittedName>
        <fullName evidence="1">Uncharacterized protein</fullName>
    </submittedName>
</protein>
<name>A0A077UPQ3_9STAP</name>
<dbReference type="AlphaFoldDB" id="A0A077UPQ3"/>
<reference evidence="1 2" key="1">
    <citation type="submission" date="2014-05" db="EMBL/GenBank/DDBJ databases">
        <authorList>
            <person name="Aslett A.Martin."/>
            <person name="De Silva Nishadi"/>
        </authorList>
    </citation>
    <scope>NUCLEOTIDE SEQUENCE [LARGE SCALE GENOMIC DNA]</scope>
</reference>
<accession>A0A077UPQ3</accession>
<sequence length="130" mass="15742">MQFKLKEEEIISFLELKYPEKEFEYGRLLVGQHKREDLCVYYLGDTFLMCTIISFKTFEIKETVELSYEPVSRIVLKDGWLFRKMRIETPDKVLKYGTSRLMLTDFQKENYDKYIQGQKQRIIFENGHFV</sequence>
<dbReference type="RefSeq" id="WP_047529230.1">
    <property type="nucleotide sequence ID" value="NZ_CCEH01000002.1"/>
</dbReference>
<evidence type="ECO:0000313" key="1">
    <source>
        <dbReference type="EMBL" id="CDR27113.1"/>
    </source>
</evidence>
<dbReference type="Proteomes" id="UP000044616">
    <property type="component" value="Unassembled WGS sequence"/>
</dbReference>
<organism evidence="1 2">
    <name type="scientific">Staphylococcus schweitzeri</name>
    <dbReference type="NCBI Taxonomy" id="1654388"/>
    <lineage>
        <taxon>Bacteria</taxon>
        <taxon>Bacillati</taxon>
        <taxon>Bacillota</taxon>
        <taxon>Bacilli</taxon>
        <taxon>Bacillales</taxon>
        <taxon>Staphylococcaceae</taxon>
        <taxon>Staphylococcus</taxon>
    </lineage>
</organism>
<dbReference type="EMBL" id="CCEH01000002">
    <property type="protein sequence ID" value="CDR27113.1"/>
    <property type="molecule type" value="Genomic_DNA"/>
</dbReference>
<evidence type="ECO:0000313" key="2">
    <source>
        <dbReference type="Proteomes" id="UP000044616"/>
    </source>
</evidence>